<comment type="catalytic activity">
    <reaction evidence="10 11">
        <text>tRNA(Arg) + L-arginine + ATP = L-arginyl-tRNA(Arg) + AMP + diphosphate</text>
        <dbReference type="Rhea" id="RHEA:20301"/>
        <dbReference type="Rhea" id="RHEA-COMP:9658"/>
        <dbReference type="Rhea" id="RHEA-COMP:9673"/>
        <dbReference type="ChEBI" id="CHEBI:30616"/>
        <dbReference type="ChEBI" id="CHEBI:32682"/>
        <dbReference type="ChEBI" id="CHEBI:33019"/>
        <dbReference type="ChEBI" id="CHEBI:78442"/>
        <dbReference type="ChEBI" id="CHEBI:78513"/>
        <dbReference type="ChEBI" id="CHEBI:456215"/>
        <dbReference type="EC" id="6.1.1.19"/>
    </reaction>
</comment>
<feature type="short sequence motif" description="'HIGH' region" evidence="11">
    <location>
        <begin position="132"/>
        <end position="142"/>
    </location>
</feature>
<dbReference type="GO" id="GO:0004814">
    <property type="term" value="F:arginine-tRNA ligase activity"/>
    <property type="evidence" value="ECO:0007669"/>
    <property type="project" value="UniProtKB-UniRule"/>
</dbReference>
<proteinExistence type="inferred from homology"/>
<keyword evidence="7 11" id="KW-0067">ATP-binding</keyword>
<keyword evidence="8 11" id="KW-0648">Protein biosynthesis</keyword>
<comment type="subunit">
    <text evidence="3 11">Monomer.</text>
</comment>
<keyword evidence="16" id="KW-1185">Reference proteome</keyword>
<dbReference type="PROSITE" id="PS00178">
    <property type="entry name" value="AA_TRNA_LIGASE_I"/>
    <property type="match status" value="1"/>
</dbReference>
<dbReference type="Pfam" id="PF00750">
    <property type="entry name" value="tRNA-synt_1d"/>
    <property type="match status" value="2"/>
</dbReference>
<dbReference type="FunFam" id="1.10.730.10:FF:000008">
    <property type="entry name" value="Arginine--tRNA ligase"/>
    <property type="match status" value="1"/>
</dbReference>
<feature type="domain" description="Arginyl tRNA synthetase N-terminal" evidence="14">
    <location>
        <begin position="4"/>
        <end position="95"/>
    </location>
</feature>
<evidence type="ECO:0000256" key="7">
    <source>
        <dbReference type="ARBA" id="ARBA00022840"/>
    </source>
</evidence>
<keyword evidence="5 11" id="KW-0436">Ligase</keyword>
<dbReference type="RefSeq" id="WP_031283503.1">
    <property type="nucleotide sequence ID" value="NZ_JSUH01000009.1"/>
</dbReference>
<dbReference type="Gene3D" id="1.10.730.10">
    <property type="entry name" value="Isoleucyl-tRNA Synthetase, Domain 1"/>
    <property type="match status" value="1"/>
</dbReference>
<evidence type="ECO:0000256" key="6">
    <source>
        <dbReference type="ARBA" id="ARBA00022741"/>
    </source>
</evidence>
<dbReference type="InterPro" id="IPR014729">
    <property type="entry name" value="Rossmann-like_a/b/a_fold"/>
</dbReference>
<dbReference type="NCBIfam" id="TIGR00456">
    <property type="entry name" value="argS"/>
    <property type="match status" value="1"/>
</dbReference>
<evidence type="ECO:0000256" key="9">
    <source>
        <dbReference type="ARBA" id="ARBA00023146"/>
    </source>
</evidence>
<dbReference type="PRINTS" id="PR01038">
    <property type="entry name" value="TRNASYNTHARG"/>
</dbReference>
<dbReference type="SMART" id="SM01016">
    <property type="entry name" value="Arg_tRNA_synt_N"/>
    <property type="match status" value="1"/>
</dbReference>
<dbReference type="Pfam" id="PF05746">
    <property type="entry name" value="DALR_1"/>
    <property type="match status" value="1"/>
</dbReference>
<gene>
    <name evidence="11" type="primary">argS</name>
    <name evidence="15" type="ORF">GY22_10655</name>
</gene>
<protein>
    <recommendedName>
        <fullName evidence="11">Arginine--tRNA ligase</fullName>
        <ecNumber evidence="11">6.1.1.19</ecNumber>
    </recommendedName>
    <alternativeName>
        <fullName evidence="11">Arginyl-tRNA synthetase</fullName>
        <shortName evidence="11">ArgRS</shortName>
    </alternativeName>
</protein>
<name>A0A0A6VQ47_KOCRO</name>
<keyword evidence="4 11" id="KW-0963">Cytoplasm</keyword>
<dbReference type="GO" id="GO:0005524">
    <property type="term" value="F:ATP binding"/>
    <property type="evidence" value="ECO:0007669"/>
    <property type="project" value="UniProtKB-UniRule"/>
</dbReference>
<dbReference type="Gene3D" id="3.30.1360.70">
    <property type="entry name" value="Arginyl tRNA synthetase N-terminal domain"/>
    <property type="match status" value="1"/>
</dbReference>
<dbReference type="InterPro" id="IPR001278">
    <property type="entry name" value="Arg-tRNA-ligase"/>
</dbReference>
<dbReference type="FunFam" id="3.40.50.620:FF:000062">
    <property type="entry name" value="Arginine--tRNA ligase"/>
    <property type="match status" value="1"/>
</dbReference>
<dbReference type="InterPro" id="IPR008909">
    <property type="entry name" value="DALR_anticod-bd"/>
</dbReference>
<feature type="domain" description="DALR anticodon binding" evidence="13">
    <location>
        <begin position="429"/>
        <end position="556"/>
    </location>
</feature>
<evidence type="ECO:0000313" key="15">
    <source>
        <dbReference type="EMBL" id="KHD97160.1"/>
    </source>
</evidence>
<keyword evidence="9 11" id="KW-0030">Aminoacyl-tRNA synthetase</keyword>
<keyword evidence="6 11" id="KW-0547">Nucleotide-binding</keyword>
<dbReference type="Proteomes" id="UP000030466">
    <property type="component" value="Unassembled WGS sequence"/>
</dbReference>
<dbReference type="InterPro" id="IPR009080">
    <property type="entry name" value="tRNAsynth_Ia_anticodon-bd"/>
</dbReference>
<organism evidence="15 16">
    <name type="scientific">Kocuria rosea subsp. polaris</name>
    <dbReference type="NCBI Taxonomy" id="136273"/>
    <lineage>
        <taxon>Bacteria</taxon>
        <taxon>Bacillati</taxon>
        <taxon>Actinomycetota</taxon>
        <taxon>Actinomycetes</taxon>
        <taxon>Micrococcales</taxon>
        <taxon>Micrococcaceae</taxon>
        <taxon>Kocuria</taxon>
    </lineage>
</organism>
<comment type="subcellular location">
    <subcellularLocation>
        <location evidence="1 11">Cytoplasm</location>
    </subcellularLocation>
</comment>
<dbReference type="Gene3D" id="3.40.50.620">
    <property type="entry name" value="HUPs"/>
    <property type="match status" value="1"/>
</dbReference>
<dbReference type="EMBL" id="JSUH01000009">
    <property type="protein sequence ID" value="KHD97160.1"/>
    <property type="molecule type" value="Genomic_DNA"/>
</dbReference>
<evidence type="ECO:0000256" key="10">
    <source>
        <dbReference type="ARBA" id="ARBA00049339"/>
    </source>
</evidence>
<dbReference type="SUPFAM" id="SSF47323">
    <property type="entry name" value="Anticodon-binding domain of a subclass of class I aminoacyl-tRNA synthetases"/>
    <property type="match status" value="1"/>
</dbReference>
<dbReference type="AlphaFoldDB" id="A0A0A6VQ47"/>
<reference evidence="15 16" key="1">
    <citation type="journal article" date="2003" name="Int. J. Syst. Evol. Microbiol.">
        <title>Kocuria polaris sp. nov., an orange-pigmented psychrophilic bacterium isolated from an Antarctic cyanobacterial mat sample.</title>
        <authorList>
            <person name="Reddy G.S."/>
            <person name="Prakash J.S."/>
            <person name="Prabahar V."/>
            <person name="Matsumoto G.I."/>
            <person name="Stackebrandt E."/>
            <person name="Shivaji S."/>
        </authorList>
    </citation>
    <scope>NUCLEOTIDE SEQUENCE [LARGE SCALE GENOMIC DNA]</scope>
    <source>
        <strain evidence="15 16">CMS 76or</strain>
    </source>
</reference>
<evidence type="ECO:0000256" key="3">
    <source>
        <dbReference type="ARBA" id="ARBA00011245"/>
    </source>
</evidence>
<dbReference type="SUPFAM" id="SSF55190">
    <property type="entry name" value="Arginyl-tRNA synthetase (ArgRS), N-terminal 'additional' domain"/>
    <property type="match status" value="1"/>
</dbReference>
<evidence type="ECO:0000259" key="13">
    <source>
        <dbReference type="SMART" id="SM00836"/>
    </source>
</evidence>
<evidence type="ECO:0000256" key="5">
    <source>
        <dbReference type="ARBA" id="ARBA00022598"/>
    </source>
</evidence>
<evidence type="ECO:0000256" key="4">
    <source>
        <dbReference type="ARBA" id="ARBA00022490"/>
    </source>
</evidence>
<sequence length="556" mass="59784">MTPEQLSLAVSACLQDAVARGDLALADGAPLPEVRIERPKNREHGDWATNVAMQLAKKVGRAPRDVAAVVRDRLQGTAGVAAVDVAGPGFLNITLDAAAAGEIARTVVEQGEAFGRARSLAGTSVNLEFVSANPTGPVHLGGTRWAAVGDSLARVLEAQGADVVREYYFNDAGAQIDRFARSLLARAQGEPAPEDGYGGEYITDIAARIVAENPGVLDSGDPQEAFRAAGVELMFAEIKSSLHDFGVDFDVYFHEQSLFDQGAVEKLLEQLKTSGALYFADGAWWLRSSAYGDDKDRVVIKSDGQAAYIAGDIAYFKDKRDRGADLCIYMLGADHHGYVARLKAAAAALGDAPDRVEVLIGQMVNLVKDGVPVRMSKRAGNVVTMEDLVEAVGVDAARYSLTRFSVDSNIDIDLGLLTRRSNENPVFYVQYAHARTCAVGRNAEAAGVARTDERGEAVFDASLLDHPMEGELLAALGQYPSVLAQAAEFREPHRVARHLEVLAGTYHRWYDACRVAPQGEDEVTDLHRTRLWLNDAARQVLANGLGVLGVSAPERM</sequence>
<evidence type="ECO:0000256" key="2">
    <source>
        <dbReference type="ARBA" id="ARBA00005594"/>
    </source>
</evidence>
<comment type="caution">
    <text evidence="15">The sequence shown here is derived from an EMBL/GenBank/DDBJ whole genome shotgun (WGS) entry which is preliminary data.</text>
</comment>
<dbReference type="SMART" id="SM00836">
    <property type="entry name" value="DALR_1"/>
    <property type="match status" value="1"/>
</dbReference>
<evidence type="ECO:0000256" key="1">
    <source>
        <dbReference type="ARBA" id="ARBA00004496"/>
    </source>
</evidence>
<evidence type="ECO:0000313" key="16">
    <source>
        <dbReference type="Proteomes" id="UP000030466"/>
    </source>
</evidence>
<dbReference type="PANTHER" id="PTHR11956">
    <property type="entry name" value="ARGINYL-TRNA SYNTHETASE"/>
    <property type="match status" value="1"/>
</dbReference>
<dbReference type="Pfam" id="PF03485">
    <property type="entry name" value="Arg_tRNA_synt_N"/>
    <property type="match status" value="1"/>
</dbReference>
<evidence type="ECO:0000256" key="11">
    <source>
        <dbReference type="HAMAP-Rule" id="MF_00123"/>
    </source>
</evidence>
<dbReference type="GO" id="GO:0006420">
    <property type="term" value="P:arginyl-tRNA aminoacylation"/>
    <property type="evidence" value="ECO:0007669"/>
    <property type="project" value="UniProtKB-UniRule"/>
</dbReference>
<dbReference type="EC" id="6.1.1.19" evidence="11"/>
<dbReference type="InterPro" id="IPR001412">
    <property type="entry name" value="aa-tRNA-synth_I_CS"/>
</dbReference>
<dbReference type="PANTHER" id="PTHR11956:SF5">
    <property type="entry name" value="ARGININE--TRNA LIGASE, CYTOPLASMIC"/>
    <property type="match status" value="1"/>
</dbReference>
<dbReference type="HAMAP" id="MF_00123">
    <property type="entry name" value="Arg_tRNA_synth"/>
    <property type="match status" value="1"/>
</dbReference>
<dbReference type="SUPFAM" id="SSF52374">
    <property type="entry name" value="Nucleotidylyl transferase"/>
    <property type="match status" value="1"/>
</dbReference>
<dbReference type="InterPro" id="IPR036695">
    <property type="entry name" value="Arg-tRNA-synth_N_sf"/>
</dbReference>
<accession>A0A0A6VQ47</accession>
<dbReference type="CDD" id="cd00671">
    <property type="entry name" value="ArgRS_core"/>
    <property type="match status" value="1"/>
</dbReference>
<dbReference type="InterPro" id="IPR035684">
    <property type="entry name" value="ArgRS_core"/>
</dbReference>
<comment type="similarity">
    <text evidence="2 11 12">Belongs to the class-I aminoacyl-tRNA synthetase family.</text>
</comment>
<evidence type="ECO:0000256" key="12">
    <source>
        <dbReference type="RuleBase" id="RU363038"/>
    </source>
</evidence>
<evidence type="ECO:0000259" key="14">
    <source>
        <dbReference type="SMART" id="SM01016"/>
    </source>
</evidence>
<evidence type="ECO:0000256" key="8">
    <source>
        <dbReference type="ARBA" id="ARBA00022917"/>
    </source>
</evidence>
<dbReference type="GO" id="GO:0005737">
    <property type="term" value="C:cytoplasm"/>
    <property type="evidence" value="ECO:0007669"/>
    <property type="project" value="UniProtKB-SubCell"/>
</dbReference>
<dbReference type="InterPro" id="IPR005148">
    <property type="entry name" value="Arg-tRNA-synth_N"/>
</dbReference>
<dbReference type="OrthoDB" id="9803211at2"/>